<reference evidence="2 3" key="1">
    <citation type="submission" date="2022-08" db="EMBL/GenBank/DDBJ databases">
        <title>novel species in genus Aeromicrobium.</title>
        <authorList>
            <person name="Ye L."/>
        </authorList>
    </citation>
    <scope>NUCLEOTIDE SEQUENCE [LARGE SCALE GENOMIC DNA]</scope>
    <source>
        <strain evidence="3">zg-Y1379</strain>
    </source>
</reference>
<evidence type="ECO:0000313" key="2">
    <source>
        <dbReference type="EMBL" id="UUP14033.1"/>
    </source>
</evidence>
<sequence>MTQTATRLRRTGGAGVAVGALVASALMFAPSAQAAAQVNVTNAEVLPTETTANYTSWHQGYANNPGGAKVTTKGLELSGGPSQVIKGYADNDTTIGNNKNFDLAAKITGADFTATTGVATLQVPLRSTAIAGNQFATIRSLADEGSRIKLTDEWVSSKAIGSTIAANTPTPLRDIVTALGTSYKVIGFGVQADNNAVISDITWDGVTYTFKEPSAAPAPKLSSVVDIYRVNPKSGKITTKNTVSFYASVTIDGKAAPAGTVVNGYAKGKKVATSKVNSKGKVKLVLKVKLPKGSSTLKAELPSSGTVKGSTDSVKVKVIKKK</sequence>
<protein>
    <submittedName>
        <fullName evidence="2">Uncharacterized protein</fullName>
    </submittedName>
</protein>
<organism evidence="2 3">
    <name type="scientific">Aeromicrobium wangtongii</name>
    <dbReference type="NCBI Taxonomy" id="2969247"/>
    <lineage>
        <taxon>Bacteria</taxon>
        <taxon>Bacillati</taxon>
        <taxon>Actinomycetota</taxon>
        <taxon>Actinomycetes</taxon>
        <taxon>Propionibacteriales</taxon>
        <taxon>Nocardioidaceae</taxon>
        <taxon>Aeromicrobium</taxon>
    </lineage>
</organism>
<dbReference type="EMBL" id="CP102173">
    <property type="protein sequence ID" value="UUP14033.1"/>
    <property type="molecule type" value="Genomic_DNA"/>
</dbReference>
<dbReference type="InterPro" id="IPR006311">
    <property type="entry name" value="TAT_signal"/>
</dbReference>
<evidence type="ECO:0000313" key="3">
    <source>
        <dbReference type="Proteomes" id="UP001316184"/>
    </source>
</evidence>
<feature type="signal peptide" evidence="1">
    <location>
        <begin position="1"/>
        <end position="34"/>
    </location>
</feature>
<accession>A0ABY5M788</accession>
<feature type="chain" id="PRO_5046879788" evidence="1">
    <location>
        <begin position="35"/>
        <end position="322"/>
    </location>
</feature>
<evidence type="ECO:0000256" key="1">
    <source>
        <dbReference type="SAM" id="SignalP"/>
    </source>
</evidence>
<dbReference type="PROSITE" id="PS51318">
    <property type="entry name" value="TAT"/>
    <property type="match status" value="1"/>
</dbReference>
<gene>
    <name evidence="2" type="ORF">NQV15_01605</name>
</gene>
<dbReference type="Proteomes" id="UP001316184">
    <property type="component" value="Chromosome"/>
</dbReference>
<proteinExistence type="predicted"/>
<keyword evidence="1" id="KW-0732">Signal</keyword>
<dbReference type="RefSeq" id="WP_232403248.1">
    <property type="nucleotide sequence ID" value="NZ_CP102173.1"/>
</dbReference>
<keyword evidence="3" id="KW-1185">Reference proteome</keyword>
<name>A0ABY5M788_9ACTN</name>